<dbReference type="Proteomes" id="UP000663845">
    <property type="component" value="Unassembled WGS sequence"/>
</dbReference>
<sequence>VMSGPTFEFNSSQGNCTGSCKITPPATQCGDGCYCEVQWAGRGACRSSTK</sequence>
<gene>
    <name evidence="1" type="ORF">JYZ213_LOCUS43017</name>
</gene>
<organism evidence="1 2">
    <name type="scientific">Adineta steineri</name>
    <dbReference type="NCBI Taxonomy" id="433720"/>
    <lineage>
        <taxon>Eukaryota</taxon>
        <taxon>Metazoa</taxon>
        <taxon>Spiralia</taxon>
        <taxon>Gnathifera</taxon>
        <taxon>Rotifera</taxon>
        <taxon>Eurotatoria</taxon>
        <taxon>Bdelloidea</taxon>
        <taxon>Adinetida</taxon>
        <taxon>Adinetidae</taxon>
        <taxon>Adineta</taxon>
    </lineage>
</organism>
<evidence type="ECO:0000313" key="1">
    <source>
        <dbReference type="EMBL" id="CAF1492633.1"/>
    </source>
</evidence>
<name>A0A815SP66_9BILA</name>
<evidence type="ECO:0000313" key="2">
    <source>
        <dbReference type="Proteomes" id="UP000663845"/>
    </source>
</evidence>
<accession>A0A815SP66</accession>
<protein>
    <submittedName>
        <fullName evidence="1">Uncharacterized protein</fullName>
    </submittedName>
</protein>
<comment type="caution">
    <text evidence="1">The sequence shown here is derived from an EMBL/GenBank/DDBJ whole genome shotgun (WGS) entry which is preliminary data.</text>
</comment>
<reference evidence="1" key="1">
    <citation type="submission" date="2021-02" db="EMBL/GenBank/DDBJ databases">
        <authorList>
            <person name="Nowell W R."/>
        </authorList>
    </citation>
    <scope>NUCLEOTIDE SEQUENCE</scope>
</reference>
<feature type="non-terminal residue" evidence="1">
    <location>
        <position position="1"/>
    </location>
</feature>
<dbReference type="AlphaFoldDB" id="A0A815SP66"/>
<proteinExistence type="predicted"/>
<dbReference type="EMBL" id="CAJNOG010002158">
    <property type="protein sequence ID" value="CAF1492633.1"/>
    <property type="molecule type" value="Genomic_DNA"/>
</dbReference>